<reference evidence="2" key="1">
    <citation type="submission" date="2020-03" db="EMBL/GenBank/DDBJ databases">
        <authorList>
            <person name="Guo F."/>
        </authorList>
    </citation>
    <scope>NUCLEOTIDE SEQUENCE</scope>
    <source>
        <strain evidence="2">JCM 30134</strain>
    </source>
</reference>
<dbReference type="EMBL" id="JAAONZ010000010">
    <property type="protein sequence ID" value="NHO66562.1"/>
    <property type="molecule type" value="Genomic_DNA"/>
</dbReference>
<dbReference type="CDD" id="cd02423">
    <property type="entry name" value="Peptidase_C39G"/>
    <property type="match status" value="1"/>
</dbReference>
<accession>A0A9E5ML81</accession>
<organism evidence="2 3">
    <name type="scientific">Pseudomaricurvus hydrocarbonicus</name>
    <dbReference type="NCBI Taxonomy" id="1470433"/>
    <lineage>
        <taxon>Bacteria</taxon>
        <taxon>Pseudomonadati</taxon>
        <taxon>Pseudomonadota</taxon>
        <taxon>Gammaproteobacteria</taxon>
        <taxon>Cellvibrionales</taxon>
        <taxon>Cellvibrionaceae</taxon>
        <taxon>Pseudomaricurvus</taxon>
    </lineage>
</organism>
<proteinExistence type="predicted"/>
<dbReference type="PROSITE" id="PS50990">
    <property type="entry name" value="PEPTIDASE_C39"/>
    <property type="match status" value="1"/>
</dbReference>
<evidence type="ECO:0000313" key="3">
    <source>
        <dbReference type="Proteomes" id="UP000787472"/>
    </source>
</evidence>
<dbReference type="GO" id="GO:0006508">
    <property type="term" value="P:proteolysis"/>
    <property type="evidence" value="ECO:0007669"/>
    <property type="project" value="InterPro"/>
</dbReference>
<sequence length="206" mass="23147">MVLPGIGPNYHVEVESFKERKFREVVKQQYDFSCGSAAVATLLSYHYAHPISEQEVFNAMYALADPVKVQREGFSMLDMKNYLDSMGYQSDGFKLTLEKLDTVAKVPAITIINTNGYNHFVVIKGVRDDSVLVGDPATGSRVFDRQTFLNSWNGLVFLVRNHVEQGRLAYDMDASWAAHAHANYASLIDSKNLSQLTLTLPRSNDF</sequence>
<feature type="domain" description="Peptidase C39" evidence="1">
    <location>
        <begin position="28"/>
        <end position="159"/>
    </location>
</feature>
<name>A0A9E5ML81_9GAMM</name>
<dbReference type="Proteomes" id="UP000787472">
    <property type="component" value="Unassembled WGS sequence"/>
</dbReference>
<dbReference type="AlphaFoldDB" id="A0A9E5ML81"/>
<protein>
    <submittedName>
        <fullName evidence="2">C39 family peptidase</fullName>
    </submittedName>
</protein>
<evidence type="ECO:0000259" key="1">
    <source>
        <dbReference type="PROSITE" id="PS50990"/>
    </source>
</evidence>
<dbReference type="Pfam" id="PF03412">
    <property type="entry name" value="Peptidase_C39"/>
    <property type="match status" value="1"/>
</dbReference>
<keyword evidence="3" id="KW-1185">Reference proteome</keyword>
<evidence type="ECO:0000313" key="2">
    <source>
        <dbReference type="EMBL" id="NHO66562.1"/>
    </source>
</evidence>
<dbReference type="Gene3D" id="3.90.70.10">
    <property type="entry name" value="Cysteine proteinases"/>
    <property type="match status" value="1"/>
</dbReference>
<comment type="caution">
    <text evidence="2">The sequence shown here is derived from an EMBL/GenBank/DDBJ whole genome shotgun (WGS) entry which is preliminary data.</text>
</comment>
<dbReference type="InterPro" id="IPR005074">
    <property type="entry name" value="Peptidase_C39"/>
</dbReference>
<dbReference type="GO" id="GO:0016020">
    <property type="term" value="C:membrane"/>
    <property type="evidence" value="ECO:0007669"/>
    <property type="project" value="InterPro"/>
</dbReference>
<dbReference type="GO" id="GO:0008233">
    <property type="term" value="F:peptidase activity"/>
    <property type="evidence" value="ECO:0007669"/>
    <property type="project" value="InterPro"/>
</dbReference>
<dbReference type="GO" id="GO:0005524">
    <property type="term" value="F:ATP binding"/>
    <property type="evidence" value="ECO:0007669"/>
    <property type="project" value="InterPro"/>
</dbReference>
<gene>
    <name evidence="2" type="ORF">G8770_13515</name>
</gene>